<dbReference type="Proteomes" id="UP000221961">
    <property type="component" value="Chromosome"/>
</dbReference>
<dbReference type="InterPro" id="IPR015330">
    <property type="entry name" value="DNA_primase/pol_bifunc_N"/>
</dbReference>
<evidence type="ECO:0000313" key="3">
    <source>
        <dbReference type="Proteomes" id="UP000221961"/>
    </source>
</evidence>
<gene>
    <name evidence="2" type="ORF">CRH09_15590</name>
</gene>
<reference evidence="2 3" key="1">
    <citation type="submission" date="2017-10" db="EMBL/GenBank/DDBJ databases">
        <title>Comparative genomics between pathogenic Norcardia.</title>
        <authorList>
            <person name="Zeng L."/>
        </authorList>
    </citation>
    <scope>NUCLEOTIDE SEQUENCE [LARGE SCALE GENOMIC DNA]</scope>
    <source>
        <strain evidence="2 3">NC_YFY_NT001</strain>
    </source>
</reference>
<evidence type="ECO:0000259" key="1">
    <source>
        <dbReference type="SMART" id="SM00943"/>
    </source>
</evidence>
<organism evidence="2 3">
    <name type="scientific">Nocardia terpenica</name>
    <dbReference type="NCBI Taxonomy" id="455432"/>
    <lineage>
        <taxon>Bacteria</taxon>
        <taxon>Bacillati</taxon>
        <taxon>Actinomycetota</taxon>
        <taxon>Actinomycetes</taxon>
        <taxon>Mycobacteriales</taxon>
        <taxon>Nocardiaceae</taxon>
        <taxon>Nocardia</taxon>
    </lineage>
</organism>
<dbReference type="AlphaFoldDB" id="A0A291RJE1"/>
<dbReference type="Pfam" id="PF09250">
    <property type="entry name" value="Prim-Pol"/>
    <property type="match status" value="1"/>
</dbReference>
<dbReference type="SUPFAM" id="SSF56747">
    <property type="entry name" value="Prim-pol domain"/>
    <property type="match status" value="1"/>
</dbReference>
<evidence type="ECO:0000313" key="2">
    <source>
        <dbReference type="EMBL" id="ATL67410.1"/>
    </source>
</evidence>
<dbReference type="CDD" id="cd04859">
    <property type="entry name" value="Prim_Pol"/>
    <property type="match status" value="1"/>
</dbReference>
<dbReference type="EMBL" id="CP023778">
    <property type="protein sequence ID" value="ATL67410.1"/>
    <property type="molecule type" value="Genomic_DNA"/>
</dbReference>
<dbReference type="RefSeq" id="WP_098694553.1">
    <property type="nucleotide sequence ID" value="NZ_CP023778.1"/>
</dbReference>
<dbReference type="GeneID" id="88358802"/>
<feature type="domain" description="DNA primase/polymerase bifunctional N-terminal" evidence="1">
    <location>
        <begin position="10"/>
        <end position="181"/>
    </location>
</feature>
<name>A0A291RJE1_9NOCA</name>
<accession>A0A291RJE1</accession>
<proteinExistence type="predicted"/>
<sequence length="297" mass="32379">MSTNLFRDAAVAAAARGWFVFPLRPDRKTPAPLHIRNADGTPCTWPDYATTDTDRIHRWWAGHRRYNIAIATGPSNLHVIDVDVDCPSLPEDSRSREADPLACTTPPHTTIPATFTVRTPHGRHLYFHAPTPPLRCTVARVAPGIDSRGIGGYIVAAGSHTPHGVYQVLDPSPVTGLPPWLADRLASPPPPPIPSGCPAAPSAYLAAILTRETARVSTAAHHTRNRTLFRAAFTLGRLVAAGELSEHDARTALASAANHHIGHYNFTYTELHRTIDNGLTYGARYPRHLTHLSTVER</sequence>
<dbReference type="KEGG" id="ntp:CRH09_15590"/>
<dbReference type="SMART" id="SM00943">
    <property type="entry name" value="Prim-Pol"/>
    <property type="match status" value="1"/>
</dbReference>
<protein>
    <submittedName>
        <fullName evidence="2">DNA primase</fullName>
    </submittedName>
</protein>